<evidence type="ECO:0000313" key="2">
    <source>
        <dbReference type="EMBL" id="KAE9235984.1"/>
    </source>
</evidence>
<protein>
    <submittedName>
        <fullName evidence="2">Uncharacterized protein</fullName>
    </submittedName>
</protein>
<feature type="compositionally biased region" description="Polar residues" evidence="1">
    <location>
        <begin position="237"/>
        <end position="250"/>
    </location>
</feature>
<dbReference type="EMBL" id="QXGC01000429">
    <property type="protein sequence ID" value="KAE9235984.1"/>
    <property type="molecule type" value="Genomic_DNA"/>
</dbReference>
<gene>
    <name evidence="2" type="ORF">PF004_g8972</name>
</gene>
<feature type="region of interest" description="Disordered" evidence="1">
    <location>
        <begin position="232"/>
        <end position="251"/>
    </location>
</feature>
<organism evidence="2 3">
    <name type="scientific">Phytophthora fragariae</name>
    <dbReference type="NCBI Taxonomy" id="53985"/>
    <lineage>
        <taxon>Eukaryota</taxon>
        <taxon>Sar</taxon>
        <taxon>Stramenopiles</taxon>
        <taxon>Oomycota</taxon>
        <taxon>Peronosporomycetes</taxon>
        <taxon>Peronosporales</taxon>
        <taxon>Peronosporaceae</taxon>
        <taxon>Phytophthora</taxon>
    </lineage>
</organism>
<name>A0A6G0P588_9STRA</name>
<dbReference type="AlphaFoldDB" id="A0A6G0P588"/>
<evidence type="ECO:0000313" key="3">
    <source>
        <dbReference type="Proteomes" id="UP000476176"/>
    </source>
</evidence>
<accession>A0A6G0P588</accession>
<reference evidence="2 3" key="1">
    <citation type="submission" date="2018-09" db="EMBL/GenBank/DDBJ databases">
        <title>Genomic investigation of the strawberry pathogen Phytophthora fragariae indicates pathogenicity is determined by transcriptional variation in three key races.</title>
        <authorList>
            <person name="Adams T.M."/>
            <person name="Armitage A.D."/>
            <person name="Sobczyk M.K."/>
            <person name="Bates H.J."/>
            <person name="Dunwell J.M."/>
            <person name="Nellist C.F."/>
            <person name="Harrison R.J."/>
        </authorList>
    </citation>
    <scope>NUCLEOTIDE SEQUENCE [LARGE SCALE GENOMIC DNA]</scope>
    <source>
        <strain evidence="2 3">BC-23</strain>
    </source>
</reference>
<feature type="region of interest" description="Disordered" evidence="1">
    <location>
        <begin position="1"/>
        <end position="44"/>
    </location>
</feature>
<feature type="compositionally biased region" description="Polar residues" evidence="1">
    <location>
        <begin position="13"/>
        <end position="23"/>
    </location>
</feature>
<proteinExistence type="predicted"/>
<dbReference type="Proteomes" id="UP000476176">
    <property type="component" value="Unassembled WGS sequence"/>
</dbReference>
<sequence>MTTSPFAPARTAGPQNSVSSTSEAAPPSVRSATSAPPSARGAECSIGGVGASKRDLRDIGCGAPECSIGGVGASKRSVVGLGSSYAGCSTSRRGIGDIGSGAECSIGGIGSVAKCNLGGIDRGAYRRAIGGIGVLVYPIGGASEHSIGGISSSDFSTSGIGSSYAGCGTFRHGCDNFSSWSSAGNAPRRDLSTIAGLSGVGGPSRNGSAASTGRLATTSPGTGWAAPMCAEAPRAETSATPPQQTASPGTISDVAASPGTISDVAASPPGAISATSATSAASIAGSASDISCPGSFTAPASDMTPVVDTPAAIAPPFDGLGLNFCPARLNLHATPYDTPMSQALKMFRGYR</sequence>
<feature type="compositionally biased region" description="Polar residues" evidence="1">
    <location>
        <begin position="205"/>
        <end position="221"/>
    </location>
</feature>
<comment type="caution">
    <text evidence="2">The sequence shown here is derived from an EMBL/GenBank/DDBJ whole genome shotgun (WGS) entry which is preliminary data.</text>
</comment>
<evidence type="ECO:0000256" key="1">
    <source>
        <dbReference type="SAM" id="MobiDB-lite"/>
    </source>
</evidence>
<feature type="region of interest" description="Disordered" evidence="1">
    <location>
        <begin position="194"/>
        <end position="225"/>
    </location>
</feature>